<reference evidence="2 3" key="1">
    <citation type="journal article" date="2019" name="Int. J. Syst. Evol. Microbiol.">
        <title>The Global Catalogue of Microorganisms (GCM) 10K type strain sequencing project: providing services to taxonomists for standard genome sequencing and annotation.</title>
        <authorList>
            <consortium name="The Broad Institute Genomics Platform"/>
            <consortium name="The Broad Institute Genome Sequencing Center for Infectious Disease"/>
            <person name="Wu L."/>
            <person name="Ma J."/>
        </authorList>
    </citation>
    <scope>NUCLEOTIDE SEQUENCE [LARGE SCALE GENOMIC DNA]</scope>
    <source>
        <strain evidence="2 3">JCM 13022</strain>
    </source>
</reference>
<sequence length="91" mass="10083">MAAREVAAPGADRDGALRHRLRPRPEGRRWAGARPQRAVRCGGVAYPAAAPAGAEARWAARPPLLAQGRLPRAERENRAYRECWEYRASPE</sequence>
<evidence type="ECO:0000313" key="3">
    <source>
        <dbReference type="Proteomes" id="UP001500467"/>
    </source>
</evidence>
<comment type="caution">
    <text evidence="2">The sequence shown here is derived from an EMBL/GenBank/DDBJ whole genome shotgun (WGS) entry which is preliminary data.</text>
</comment>
<evidence type="ECO:0000256" key="1">
    <source>
        <dbReference type="SAM" id="MobiDB-lite"/>
    </source>
</evidence>
<keyword evidence="3" id="KW-1185">Reference proteome</keyword>
<feature type="region of interest" description="Disordered" evidence="1">
    <location>
        <begin position="1"/>
        <end position="34"/>
    </location>
</feature>
<feature type="compositionally biased region" description="Basic and acidic residues" evidence="1">
    <location>
        <begin position="11"/>
        <end position="29"/>
    </location>
</feature>
<gene>
    <name evidence="2" type="ORF">GCM10009675_49530</name>
</gene>
<dbReference type="EMBL" id="BAAALM010000020">
    <property type="protein sequence ID" value="GAA1220811.1"/>
    <property type="molecule type" value="Genomic_DNA"/>
</dbReference>
<proteinExistence type="predicted"/>
<name>A0ABN1VVH3_9PSEU</name>
<evidence type="ECO:0000313" key="2">
    <source>
        <dbReference type="EMBL" id="GAA1220811.1"/>
    </source>
</evidence>
<dbReference type="Proteomes" id="UP001500467">
    <property type="component" value="Unassembled WGS sequence"/>
</dbReference>
<accession>A0ABN1VVH3</accession>
<protein>
    <submittedName>
        <fullName evidence="2">Uncharacterized protein</fullName>
    </submittedName>
</protein>
<organism evidence="2 3">
    <name type="scientific">Prauserella alba</name>
    <dbReference type="NCBI Taxonomy" id="176898"/>
    <lineage>
        <taxon>Bacteria</taxon>
        <taxon>Bacillati</taxon>
        <taxon>Actinomycetota</taxon>
        <taxon>Actinomycetes</taxon>
        <taxon>Pseudonocardiales</taxon>
        <taxon>Pseudonocardiaceae</taxon>
        <taxon>Prauserella</taxon>
    </lineage>
</organism>